<evidence type="ECO:0000256" key="8">
    <source>
        <dbReference type="ARBA" id="ARBA00022989"/>
    </source>
</evidence>
<dbReference type="GO" id="GO:0000139">
    <property type="term" value="C:Golgi membrane"/>
    <property type="evidence" value="ECO:0007669"/>
    <property type="project" value="UniProtKB-SubCell"/>
</dbReference>
<evidence type="ECO:0000313" key="11">
    <source>
        <dbReference type="EMBL" id="ERT01533.1"/>
    </source>
</evidence>
<dbReference type="InterPro" id="IPR045260">
    <property type="entry name" value="Sec12-like"/>
</dbReference>
<dbReference type="Proteomes" id="UP000018087">
    <property type="component" value="Unassembled WGS sequence"/>
</dbReference>
<proteinExistence type="inferred from homology"/>
<evidence type="ECO:0000256" key="9">
    <source>
        <dbReference type="ARBA" id="ARBA00023136"/>
    </source>
</evidence>
<comment type="similarity">
    <text evidence="10">Belongs to the WD repeat SEC12 family.</text>
</comment>
<keyword evidence="2 10" id="KW-0853">WD repeat</keyword>
<keyword evidence="8" id="KW-1133">Transmembrane helix</keyword>
<sequence length="733" mass="76669">MDIRTSQTTLDYPLYVCDFDPTDAGRLIVGGGGGASRTGVGNKITLINTSKPEEPRLNVTSEIELSKDEDSVTSFAAGPRRGRTTIAYAGVNSGISSLNKGRNDHFRVFGVDGPASASAKSTPSASSSKISELARAPFFTSSEPDADTYQRVVRVSAPFSDGQGSTLPQLGACATGLSQSPQIVLFDVTTAAPAATAPSAKSTAAATVLPKVRGRIDLSKDVADLDIIQTDAEQYQLAYCTDHELFLFNVATKGSMAAAAAALGGKRRNSSGSSTASPGASTALTAASATTGADASEEPYLAYEITTDAATGRTTRPTFRSIRYVTPRFILAVCNLPKRTGAFLLGLRLPDISPAVDGSGEQARITINVKLPKSITQATGLAVRNLTPPVAPGIRQSNGTQFVVAVAGGDNSLSLYTLEYQSAGSRTELLANLHPFRTLKDVHELPMTSIALSHFHTPTAPSTASTTAAIHYLRLASVSVKNTVVVHAIPLRKLPSSSATAPSTAAAAAAAAALNPPRYVVALKSYAPSGRGLIMYTFAVLALSVLIAHAILEVLGFSQPLLGAREIVPINWLHPVAPKFAANDRLTRHNAALKAAEGEWIVDDVPVAAVGDEKHDDFGAMPEVHPVAAFLSAVDSDEAKAKAKAQGQAQDAAAGQQVLVMRGEDSDHTIEVVTHDEAEHGPAVPWDDLNAAQQATWRQRLADAGHWTEAMGETVLRGVLFGELAGVVGAMVR</sequence>
<dbReference type="PANTHER" id="PTHR23284">
    <property type="entry name" value="PROLACTIN REGULATORY ELEMENT BINDING PROTEIN"/>
    <property type="match status" value="1"/>
</dbReference>
<dbReference type="PANTHER" id="PTHR23284:SF0">
    <property type="entry name" value="PROLACTIN REGULATORY ELEMENT-BINDING PROTEIN"/>
    <property type="match status" value="1"/>
</dbReference>
<dbReference type="eggNOG" id="ENOG502SFDW">
    <property type="taxonomic scope" value="Eukaryota"/>
</dbReference>
<evidence type="ECO:0000256" key="7">
    <source>
        <dbReference type="ARBA" id="ARBA00022927"/>
    </source>
</evidence>
<dbReference type="InterPro" id="IPR015943">
    <property type="entry name" value="WD40/YVTN_repeat-like_dom_sf"/>
</dbReference>
<dbReference type="STRING" id="1391915.U7Q107"/>
<protein>
    <recommendedName>
        <fullName evidence="10">Guanine nucleotide-exchange factor SEC12</fullName>
    </recommendedName>
</protein>
<evidence type="ECO:0000256" key="1">
    <source>
        <dbReference type="ARBA" id="ARBA00022448"/>
    </source>
</evidence>
<gene>
    <name evidence="11" type="ORF">HMPREF1624_02784</name>
</gene>
<evidence type="ECO:0000256" key="3">
    <source>
        <dbReference type="ARBA" id="ARBA00022692"/>
    </source>
</evidence>
<organism evidence="11 12">
    <name type="scientific">Sporothrix schenckii (strain ATCC 58251 / de Perez 2211183)</name>
    <name type="common">Rose-picker's disease fungus</name>
    <dbReference type="NCBI Taxonomy" id="1391915"/>
    <lineage>
        <taxon>Eukaryota</taxon>
        <taxon>Fungi</taxon>
        <taxon>Dikarya</taxon>
        <taxon>Ascomycota</taxon>
        <taxon>Pezizomycotina</taxon>
        <taxon>Sordariomycetes</taxon>
        <taxon>Sordariomycetidae</taxon>
        <taxon>Ophiostomatales</taxon>
        <taxon>Ophiostomataceae</taxon>
        <taxon>Sporothrix</taxon>
    </lineage>
</organism>
<evidence type="ECO:0000256" key="2">
    <source>
        <dbReference type="ARBA" id="ARBA00022574"/>
    </source>
</evidence>
<dbReference type="EMBL" id="KI440843">
    <property type="protein sequence ID" value="ERT01533.1"/>
    <property type="molecule type" value="Genomic_DNA"/>
</dbReference>
<comment type="function">
    <text evidence="10">Guanine nucleotide-exchange factor (GEF) required for the formation or budding of transport vesicles from the ER.</text>
</comment>
<dbReference type="GO" id="GO:0003400">
    <property type="term" value="P:regulation of COPII vesicle coating"/>
    <property type="evidence" value="ECO:0007669"/>
    <property type="project" value="UniProtKB-UniRule"/>
</dbReference>
<dbReference type="GO" id="GO:0006888">
    <property type="term" value="P:endoplasmic reticulum to Golgi vesicle-mediated transport"/>
    <property type="evidence" value="ECO:0007669"/>
    <property type="project" value="UniProtKB-UniRule"/>
</dbReference>
<evidence type="ECO:0000256" key="6">
    <source>
        <dbReference type="ARBA" id="ARBA00022892"/>
    </source>
</evidence>
<evidence type="ECO:0000256" key="10">
    <source>
        <dbReference type="RuleBase" id="RU369019"/>
    </source>
</evidence>
<dbReference type="AlphaFoldDB" id="U7Q107"/>
<comment type="subcellular location">
    <subcellularLocation>
        <location evidence="10">Endoplasmic reticulum membrane</location>
        <topology evidence="10">Single-pass type II membrane protein</topology>
    </subcellularLocation>
    <subcellularLocation>
        <location evidence="10">Golgi apparatus membrane</location>
        <topology evidence="10">Single-pass type II membrane protein</topology>
    </subcellularLocation>
</comment>
<keyword evidence="4 10" id="KW-0677">Repeat</keyword>
<keyword evidence="9" id="KW-0472">Membrane</keyword>
<accession>U7Q107</accession>
<keyword evidence="1 10" id="KW-0813">Transport</keyword>
<dbReference type="GO" id="GO:0015031">
    <property type="term" value="P:protein transport"/>
    <property type="evidence" value="ECO:0007669"/>
    <property type="project" value="UniProtKB-KW"/>
</dbReference>
<dbReference type="Gene3D" id="2.130.10.10">
    <property type="entry name" value="YVTN repeat-like/Quinoprotein amine dehydrogenase"/>
    <property type="match status" value="1"/>
</dbReference>
<dbReference type="HOGENOM" id="CLU_021000_0_0_1"/>
<keyword evidence="5 10" id="KW-0256">Endoplasmic reticulum</keyword>
<dbReference type="GO" id="GO:0005789">
    <property type="term" value="C:endoplasmic reticulum membrane"/>
    <property type="evidence" value="ECO:0007669"/>
    <property type="project" value="UniProtKB-SubCell"/>
</dbReference>
<keyword evidence="6" id="KW-0931">ER-Golgi transport</keyword>
<dbReference type="GO" id="GO:0005085">
    <property type="term" value="F:guanyl-nucleotide exchange factor activity"/>
    <property type="evidence" value="ECO:0007669"/>
    <property type="project" value="InterPro"/>
</dbReference>
<keyword evidence="12" id="KW-1185">Reference proteome</keyword>
<name>U7Q107_SPOS1</name>
<evidence type="ECO:0000256" key="4">
    <source>
        <dbReference type="ARBA" id="ARBA00022737"/>
    </source>
</evidence>
<keyword evidence="7 10" id="KW-0653">Protein transport</keyword>
<evidence type="ECO:0000256" key="5">
    <source>
        <dbReference type="ARBA" id="ARBA00022824"/>
    </source>
</evidence>
<keyword evidence="3" id="KW-0812">Transmembrane</keyword>
<reference evidence="12" key="1">
    <citation type="journal article" date="2014" name="Genome Announc.">
        <title>Genome sequence of the pathogenic fungus Sporothrix schenckii (ATCC 58251).</title>
        <authorList>
            <person name="Cuomo C.A."/>
            <person name="Rodriguez-Del Valle N."/>
            <person name="Perez-Sanchez L."/>
            <person name="Abouelleil A."/>
            <person name="Goldberg J."/>
            <person name="Young S."/>
            <person name="Zeng Q."/>
            <person name="Birren B.W."/>
        </authorList>
    </citation>
    <scope>NUCLEOTIDE SEQUENCE [LARGE SCALE GENOMIC DNA]</scope>
    <source>
        <strain evidence="12">ATCC 58251 / de Perez 2211183</strain>
    </source>
</reference>
<evidence type="ECO:0000313" key="12">
    <source>
        <dbReference type="Proteomes" id="UP000018087"/>
    </source>
</evidence>
<dbReference type="OrthoDB" id="16538at2759"/>